<dbReference type="Gene3D" id="3.40.640.10">
    <property type="entry name" value="Type I PLP-dependent aspartate aminotransferase-like (Major domain)"/>
    <property type="match status" value="1"/>
</dbReference>
<accession>A0A1B1TFS9</accession>
<dbReference type="InterPro" id="IPR015422">
    <property type="entry name" value="PyrdxlP-dep_Trfase_small"/>
</dbReference>
<dbReference type="SUPFAM" id="SSF53383">
    <property type="entry name" value="PLP-dependent transferases"/>
    <property type="match status" value="1"/>
</dbReference>
<dbReference type="PANTHER" id="PTHR30244">
    <property type="entry name" value="TRANSAMINASE"/>
    <property type="match status" value="1"/>
</dbReference>
<dbReference type="InterPro" id="IPR015424">
    <property type="entry name" value="PyrdxlP-dep_Trfase"/>
</dbReference>
<sequence length="409" mass="46042">MGQESRRLVVDGGQPIVDFDNKAFKPIPQSGIDLAVKAMSAGVMYRYQPKSKELSITAKLEHSFSKYMGVKHTIGTNSCGSAMFIALNIVGVKPGDKILTNAFTFHAVPSVIEHARAIPVLVESNREWAMSAEDLDKKATETGAKVLLMSYMRGHVPDMDAVMEVVKKHDLIFIEDCAHAYETLWNGEFLGKFGHIGCFSTQSSKGMSAGEGGLFITDNDEYAAKAVLYAGSYERLWTKHFDLDAELMDRLQNQVPGYSMRMQEVTAAMLTPQIERLPKIKKIHVENWNLLHSLIHDHENIEIPMPLPQVDSFCDTMQFHLVGLSREKADQFIDLMKMEKVPMQIFGAKRNARDYRQWEYVEAHKEELGETIANIEFACDLSLQPHLTQDNIRVMAQVIGEVLAYINAQ</sequence>
<protein>
    <submittedName>
        <fullName evidence="2">Aminotransferase</fullName>
    </submittedName>
</protein>
<name>A0A1B1TFS9_9ARCH</name>
<dbReference type="GO" id="GO:0030170">
    <property type="term" value="F:pyridoxal phosphate binding"/>
    <property type="evidence" value="ECO:0007669"/>
    <property type="project" value="TreeGrafter"/>
</dbReference>
<dbReference type="GO" id="GO:0008483">
    <property type="term" value="F:transaminase activity"/>
    <property type="evidence" value="ECO:0007669"/>
    <property type="project" value="UniProtKB-KW"/>
</dbReference>
<reference evidence="2" key="2">
    <citation type="journal article" date="2015" name="ISME J.">
        <title>A new class of marine Euryarchaeota group II from the Mediterranean deep chlorophyll maximum.</title>
        <authorList>
            <person name="Martin-Cuadrado A.B."/>
            <person name="Garcia-Heredia I."/>
            <person name="Molto A.G."/>
            <person name="Lopez-Ubeda R."/>
            <person name="Kimes N."/>
            <person name="Lopez-Garcia P."/>
            <person name="Moreira D."/>
            <person name="Rodriguez-Valera F."/>
        </authorList>
    </citation>
    <scope>NUCLEOTIDE SEQUENCE</scope>
</reference>
<evidence type="ECO:0000313" key="2">
    <source>
        <dbReference type="EMBL" id="ANV81157.1"/>
    </source>
</evidence>
<keyword evidence="2" id="KW-0808">Transferase</keyword>
<proteinExistence type="inferred from homology"/>
<evidence type="ECO:0000256" key="1">
    <source>
        <dbReference type="RuleBase" id="RU004508"/>
    </source>
</evidence>
<keyword evidence="1" id="KW-0663">Pyridoxal phosphate</keyword>
<dbReference type="InterPro" id="IPR015421">
    <property type="entry name" value="PyrdxlP-dep_Trfase_major"/>
</dbReference>
<dbReference type="AlphaFoldDB" id="A0A1B1TFS9"/>
<comment type="similarity">
    <text evidence="1">Belongs to the DegT/DnrJ/EryC1 family.</text>
</comment>
<dbReference type="EMBL" id="KP211925">
    <property type="protein sequence ID" value="ANV81157.1"/>
    <property type="molecule type" value="Genomic_DNA"/>
</dbReference>
<keyword evidence="2" id="KW-0032">Aminotransferase</keyword>
<dbReference type="PIRSF" id="PIRSF000390">
    <property type="entry name" value="PLP_StrS"/>
    <property type="match status" value="1"/>
</dbReference>
<dbReference type="GO" id="GO:0000271">
    <property type="term" value="P:polysaccharide biosynthetic process"/>
    <property type="evidence" value="ECO:0007669"/>
    <property type="project" value="TreeGrafter"/>
</dbReference>
<organism evidence="2">
    <name type="scientific">uncultured Poseidoniia archaeon</name>
    <dbReference type="NCBI Taxonomy" id="1697135"/>
    <lineage>
        <taxon>Archaea</taxon>
        <taxon>Methanobacteriati</taxon>
        <taxon>Thermoplasmatota</taxon>
        <taxon>Candidatus Poseidoniia</taxon>
        <taxon>environmental samples</taxon>
    </lineage>
</organism>
<dbReference type="InterPro" id="IPR000653">
    <property type="entry name" value="DegT/StrS_aminotransferase"/>
</dbReference>
<dbReference type="Gene3D" id="3.90.1150.10">
    <property type="entry name" value="Aspartate Aminotransferase, domain 1"/>
    <property type="match status" value="1"/>
</dbReference>
<dbReference type="Pfam" id="PF01041">
    <property type="entry name" value="DegT_DnrJ_EryC1"/>
    <property type="match status" value="1"/>
</dbReference>
<reference evidence="2" key="1">
    <citation type="submission" date="2014-11" db="EMBL/GenBank/DDBJ databases">
        <authorList>
            <person name="Zhu J."/>
            <person name="Qi W."/>
            <person name="Song R."/>
        </authorList>
    </citation>
    <scope>NUCLEOTIDE SEQUENCE</scope>
</reference>
<dbReference type="PANTHER" id="PTHR30244:SF34">
    <property type="entry name" value="DTDP-4-AMINO-4,6-DIDEOXYGALACTOSE TRANSAMINASE"/>
    <property type="match status" value="1"/>
</dbReference>